<dbReference type="PROSITE" id="PS50113">
    <property type="entry name" value="PAC"/>
    <property type="match status" value="1"/>
</dbReference>
<dbReference type="KEGG" id="hae:halTADL_0535"/>
<accession>A0A2H4PZ15</accession>
<dbReference type="EMBL" id="FNYR01000027">
    <property type="protein sequence ID" value="SEJ16977.1"/>
    <property type="molecule type" value="Genomic_DNA"/>
</dbReference>
<dbReference type="InterPro" id="IPR013767">
    <property type="entry name" value="PAS_fold"/>
</dbReference>
<sequence>MDRSGQFDTQAIFKAFDTVSNPTEPLTTEEVASAVGCELSVVQATLDSLGSQGLLKSKPIGEHTRVWWRPPEVNDLAHRRTESDSTGGVVRGLDEHTLIKQILEASPVSIVVVAPSGTIEFANERAEEMLGLERSEITSRTYKQPEWNIYYDDGTPVPVDEHPITRVLKTRQAVYGFEHGIELPDGTERWLSSNSAPVVTESGDVDYVVVGIEDATALKDREEKLTSEETRLIELSSEQLFEPFVAVADSEFQIDIDEVVRLPNGTALEYLTATGIPTKTVYEVFAQDPTVLDTKLLQSTDEGCRLEVHVDGLSIPLVFDQLGGKMISLIKTQSDGQPVCTGKIPGDLDLRTALGEIRRVHSDIELVSHELDYSPRLLYNIIEDVLTEKQLTAVQIAYYGGYFETPRTSSGNELADRLGITR</sequence>
<evidence type="ECO:0000256" key="1">
    <source>
        <dbReference type="ARBA" id="ARBA00023015"/>
    </source>
</evidence>
<dbReference type="Pfam" id="PF04967">
    <property type="entry name" value="HTH_10"/>
    <property type="match status" value="1"/>
</dbReference>
<keyword evidence="1" id="KW-0805">Transcription regulation</keyword>
<evidence type="ECO:0000313" key="5">
    <source>
        <dbReference type="EMBL" id="SEJ16977.1"/>
    </source>
</evidence>
<dbReference type="AlphaFoldDB" id="A0A1H6WRV1"/>
<evidence type="ECO:0000256" key="2">
    <source>
        <dbReference type="ARBA" id="ARBA00023163"/>
    </source>
</evidence>
<dbReference type="RefSeq" id="WP_089673393.1">
    <property type="nucleotide sequence ID" value="NZ_CP024845.1"/>
</dbReference>
<proteinExistence type="predicted"/>
<dbReference type="Pfam" id="PF00989">
    <property type="entry name" value="PAS"/>
    <property type="match status" value="1"/>
</dbReference>
<dbReference type="OrthoDB" id="200505at2157"/>
<dbReference type="CDD" id="cd00130">
    <property type="entry name" value="PAS"/>
    <property type="match status" value="1"/>
</dbReference>
<dbReference type="Proteomes" id="UP000198888">
    <property type="component" value="Unassembled WGS sequence"/>
</dbReference>
<dbReference type="InterPro" id="IPR000700">
    <property type="entry name" value="PAS-assoc_C"/>
</dbReference>
<dbReference type="Gene3D" id="3.30.450.20">
    <property type="entry name" value="PAS domain"/>
    <property type="match status" value="1"/>
</dbReference>
<dbReference type="STRING" id="1073996.SAMN05444271_12726"/>
<gene>
    <name evidence="5" type="ORF">SAMN05444271_12726</name>
</gene>
<dbReference type="Pfam" id="PF15915">
    <property type="entry name" value="BAT"/>
    <property type="match status" value="1"/>
</dbReference>
<reference evidence="5 6" key="1">
    <citation type="submission" date="2016-10" db="EMBL/GenBank/DDBJ databases">
        <authorList>
            <person name="de Groot N.N."/>
        </authorList>
    </citation>
    <scope>NUCLEOTIDE SEQUENCE [LARGE SCALE GENOMIC DNA]</scope>
    <source>
        <strain evidence="5 6">DSM 22187</strain>
    </source>
</reference>
<dbReference type="GO" id="GO:0006355">
    <property type="term" value="P:regulation of DNA-templated transcription"/>
    <property type="evidence" value="ECO:0007669"/>
    <property type="project" value="InterPro"/>
</dbReference>
<keyword evidence="6" id="KW-1185">Reference proteome</keyword>
<evidence type="ECO:0000259" key="4">
    <source>
        <dbReference type="PROSITE" id="PS50113"/>
    </source>
</evidence>
<dbReference type="PANTHER" id="PTHR34236:SF1">
    <property type="entry name" value="DIMETHYL SULFOXIDE REDUCTASE TRANSCRIPTIONAL ACTIVATOR"/>
    <property type="match status" value="1"/>
</dbReference>
<feature type="domain" description="PAC" evidence="4">
    <location>
        <begin position="175"/>
        <end position="227"/>
    </location>
</feature>
<dbReference type="GeneID" id="35001355"/>
<dbReference type="InterPro" id="IPR000014">
    <property type="entry name" value="PAS"/>
</dbReference>
<protein>
    <submittedName>
        <fullName evidence="5">PAS domain S-box-containing protein</fullName>
    </submittedName>
</protein>
<evidence type="ECO:0000259" key="3">
    <source>
        <dbReference type="PROSITE" id="PS50112"/>
    </source>
</evidence>
<dbReference type="SUPFAM" id="SSF55785">
    <property type="entry name" value="PYP-like sensor domain (PAS domain)"/>
    <property type="match status" value="1"/>
</dbReference>
<dbReference type="InterPro" id="IPR035965">
    <property type="entry name" value="PAS-like_dom_sf"/>
</dbReference>
<feature type="domain" description="PAS" evidence="3">
    <location>
        <begin position="95"/>
        <end position="141"/>
    </location>
</feature>
<dbReference type="SMART" id="SM00091">
    <property type="entry name" value="PAS"/>
    <property type="match status" value="1"/>
</dbReference>
<organism evidence="5 6">
    <name type="scientific">Halohasta litchfieldiae</name>
    <dbReference type="NCBI Taxonomy" id="1073996"/>
    <lineage>
        <taxon>Archaea</taxon>
        <taxon>Methanobacteriati</taxon>
        <taxon>Methanobacteriota</taxon>
        <taxon>Stenosarchaea group</taxon>
        <taxon>Halobacteria</taxon>
        <taxon>Halobacteriales</taxon>
        <taxon>Haloferacaceae</taxon>
        <taxon>Halohasta</taxon>
    </lineage>
</organism>
<dbReference type="PROSITE" id="PS50112">
    <property type="entry name" value="PAS"/>
    <property type="match status" value="1"/>
</dbReference>
<dbReference type="InterPro" id="IPR031803">
    <property type="entry name" value="BAT_GAF/HTH-assoc"/>
</dbReference>
<evidence type="ECO:0000313" key="6">
    <source>
        <dbReference type="Proteomes" id="UP000198888"/>
    </source>
</evidence>
<name>A0A1H6WRV1_9EURY</name>
<dbReference type="InterPro" id="IPR007050">
    <property type="entry name" value="HTH_bacterioopsin"/>
</dbReference>
<dbReference type="NCBIfam" id="TIGR00229">
    <property type="entry name" value="sensory_box"/>
    <property type="match status" value="1"/>
</dbReference>
<dbReference type="PANTHER" id="PTHR34236">
    <property type="entry name" value="DIMETHYL SULFOXIDE REDUCTASE TRANSCRIPTIONAL ACTIVATOR"/>
    <property type="match status" value="1"/>
</dbReference>
<accession>A0A1H6WRV1</accession>
<keyword evidence="2" id="KW-0804">Transcription</keyword>